<evidence type="ECO:0000256" key="5">
    <source>
        <dbReference type="PIRSR" id="PIRSR004692-2"/>
    </source>
</evidence>
<dbReference type="GO" id="GO:0019146">
    <property type="term" value="F:arabinose-5-phosphate isomerase activity"/>
    <property type="evidence" value="ECO:0007669"/>
    <property type="project" value="UniProtKB-ARBA"/>
</dbReference>
<feature type="site" description="Catalytically relevant" evidence="6">
    <location>
        <position position="107"/>
    </location>
</feature>
<dbReference type="STRING" id="314271.RB2654_20253"/>
<dbReference type="FunFam" id="3.40.50.10490:FF:000011">
    <property type="entry name" value="Arabinose 5-phosphate isomerase"/>
    <property type="match status" value="1"/>
</dbReference>
<protein>
    <submittedName>
        <fullName evidence="10">Uncharacterized protein</fullName>
    </submittedName>
</protein>
<accession>A3VAL1</accession>
<keyword evidence="11" id="KW-1185">Reference proteome</keyword>
<gene>
    <name evidence="10" type="ORF">RB2654_20253</name>
</gene>
<dbReference type="GO" id="GO:0046872">
    <property type="term" value="F:metal ion binding"/>
    <property type="evidence" value="ECO:0007669"/>
    <property type="project" value="UniProtKB-KW"/>
</dbReference>
<dbReference type="PANTHER" id="PTHR42745:SF1">
    <property type="entry name" value="ARABINOSE 5-PHOSPHATE ISOMERASE KDSD"/>
    <property type="match status" value="1"/>
</dbReference>
<keyword evidence="5" id="KW-0862">Zinc</keyword>
<dbReference type="NCBIfam" id="TIGR00393">
    <property type="entry name" value="kpsF"/>
    <property type="match status" value="1"/>
</dbReference>
<dbReference type="PROSITE" id="PS51371">
    <property type="entry name" value="CBS"/>
    <property type="match status" value="2"/>
</dbReference>
<organism evidence="10 11">
    <name type="scientific">Maritimibacter alkaliphilus HTCC2654</name>
    <dbReference type="NCBI Taxonomy" id="314271"/>
    <lineage>
        <taxon>Bacteria</taxon>
        <taxon>Pseudomonadati</taxon>
        <taxon>Pseudomonadota</taxon>
        <taxon>Alphaproteobacteria</taxon>
        <taxon>Rhodobacterales</taxon>
        <taxon>Roseobacteraceae</taxon>
        <taxon>Maritimibacter</taxon>
    </lineage>
</organism>
<dbReference type="Pfam" id="PF00571">
    <property type="entry name" value="CBS"/>
    <property type="match status" value="2"/>
</dbReference>
<evidence type="ECO:0000256" key="2">
    <source>
        <dbReference type="ARBA" id="ARBA00022737"/>
    </source>
</evidence>
<feature type="site" description="Catalytically relevant" evidence="6">
    <location>
        <position position="189"/>
    </location>
</feature>
<evidence type="ECO:0000256" key="1">
    <source>
        <dbReference type="ARBA" id="ARBA00008165"/>
    </source>
</evidence>
<feature type="domain" description="CBS" evidence="8">
    <location>
        <begin position="205"/>
        <end position="267"/>
    </location>
</feature>
<evidence type="ECO:0000256" key="4">
    <source>
        <dbReference type="PIRNR" id="PIRNR004692"/>
    </source>
</evidence>
<dbReference type="InterPro" id="IPR046342">
    <property type="entry name" value="CBS_dom_sf"/>
</dbReference>
<evidence type="ECO:0000256" key="3">
    <source>
        <dbReference type="ARBA" id="ARBA00023122"/>
    </source>
</evidence>
<dbReference type="CDD" id="cd04604">
    <property type="entry name" value="CBS_pair_SIS_assoc"/>
    <property type="match status" value="1"/>
</dbReference>
<dbReference type="SUPFAM" id="SSF53697">
    <property type="entry name" value="SIS domain"/>
    <property type="match status" value="1"/>
</dbReference>
<dbReference type="AlphaFoldDB" id="A3VAL1"/>
<dbReference type="SUPFAM" id="SSF54631">
    <property type="entry name" value="CBS-domain pair"/>
    <property type="match status" value="1"/>
</dbReference>
<feature type="domain" description="SIS" evidence="9">
    <location>
        <begin position="37"/>
        <end position="180"/>
    </location>
</feature>
<dbReference type="EMBL" id="AAMT01000001">
    <property type="protein sequence ID" value="EAQ14952.1"/>
    <property type="molecule type" value="Genomic_DNA"/>
</dbReference>
<dbReference type="SMART" id="SM00116">
    <property type="entry name" value="CBS"/>
    <property type="match status" value="2"/>
</dbReference>
<dbReference type="InterPro" id="IPR035474">
    <property type="entry name" value="SIS_Kpsf"/>
</dbReference>
<dbReference type="Gene3D" id="3.40.50.10490">
    <property type="entry name" value="Glucose-6-phosphate isomerase like protein, domain 1"/>
    <property type="match status" value="1"/>
</dbReference>
<dbReference type="CDD" id="cd05014">
    <property type="entry name" value="SIS_Kpsf"/>
    <property type="match status" value="1"/>
</dbReference>
<dbReference type="PROSITE" id="PS51464">
    <property type="entry name" value="SIS"/>
    <property type="match status" value="1"/>
</dbReference>
<evidence type="ECO:0000313" key="10">
    <source>
        <dbReference type="EMBL" id="EAQ14952.1"/>
    </source>
</evidence>
<keyword evidence="3 7" id="KW-0129">CBS domain</keyword>
<dbReference type="PANTHER" id="PTHR42745">
    <property type="match status" value="1"/>
</dbReference>
<keyword evidence="5" id="KW-0479">Metal-binding</keyword>
<reference evidence="10 11" key="1">
    <citation type="journal article" date="2010" name="J. Bacteriol.">
        <title>Genome sequences of Pelagibaca bermudensis HTCC2601T and Maritimibacter alkaliphilus HTCC2654T, the type strains of two marine Roseobacter genera.</title>
        <authorList>
            <person name="Thrash J.C."/>
            <person name="Cho J.C."/>
            <person name="Ferriera S."/>
            <person name="Johnson J."/>
            <person name="Vergin K.L."/>
            <person name="Giovannoni S.J."/>
        </authorList>
    </citation>
    <scope>NUCLEOTIDE SEQUENCE [LARGE SCALE GENOMIC DNA]</scope>
    <source>
        <strain evidence="10 11">HTCC2654</strain>
    </source>
</reference>
<proteinExistence type="inferred from homology"/>
<dbReference type="InterPro" id="IPR001347">
    <property type="entry name" value="SIS_dom"/>
</dbReference>
<dbReference type="PIRSF" id="PIRSF004692">
    <property type="entry name" value="KdsD_KpsF"/>
    <property type="match status" value="1"/>
</dbReference>
<dbReference type="GO" id="GO:0097367">
    <property type="term" value="F:carbohydrate derivative binding"/>
    <property type="evidence" value="ECO:0007669"/>
    <property type="project" value="InterPro"/>
</dbReference>
<name>A3VAL1_9RHOB</name>
<dbReference type="InterPro" id="IPR046348">
    <property type="entry name" value="SIS_dom_sf"/>
</dbReference>
<dbReference type="GO" id="GO:0005975">
    <property type="term" value="P:carbohydrate metabolic process"/>
    <property type="evidence" value="ECO:0007669"/>
    <property type="project" value="InterPro"/>
</dbReference>
<feature type="binding site" evidence="5">
    <location>
        <position position="78"/>
    </location>
    <ligand>
        <name>Zn(2+)</name>
        <dbReference type="ChEBI" id="CHEBI:29105"/>
    </ligand>
</feature>
<feature type="site" description="Catalytically relevant" evidence="6">
    <location>
        <position position="55"/>
    </location>
</feature>
<dbReference type="InterPro" id="IPR004800">
    <property type="entry name" value="KdsD/KpsF-type"/>
</dbReference>
<dbReference type="InterPro" id="IPR050986">
    <property type="entry name" value="GutQ/KpsF_isomerases"/>
</dbReference>
<keyword evidence="2" id="KW-0677">Repeat</keyword>
<sequence>MENMPTTVIDTARDVLLSEAAALTTLADSLPADFEAAAQLILDRNGKVVVGGVGKSGHIGRKIAATLSSTGSPAFFIHPTEAAHGDLGMIEEHDTALLISNSGETSELLVMIEFCQRFDIPIIGISSVPGSTLMLASQCQLLLPKVPEACPIRLAPMTSTTMTLALGDALAASLMQKRGFSPTDFGVFHPGGKLGVQLMRVGQVMHDGDRLPILTPDTPMKEAVLTISEKGFGTAGIMEGDKLTGIITDGDVRRNIDGLFDKTARDIMTKTPITTKTDVPVSQALSKIEEHAVSALFVVDADGKPIGIVHLHDLLRLGVQ</sequence>
<comment type="similarity">
    <text evidence="1 4">Belongs to the SIS family. GutQ/KpsF subfamily.</text>
</comment>
<evidence type="ECO:0000259" key="8">
    <source>
        <dbReference type="PROSITE" id="PS51371"/>
    </source>
</evidence>
<dbReference type="eggNOG" id="COG0517">
    <property type="taxonomic scope" value="Bacteria"/>
</dbReference>
<evidence type="ECO:0000256" key="7">
    <source>
        <dbReference type="PROSITE-ProRule" id="PRU00703"/>
    </source>
</evidence>
<comment type="caution">
    <text evidence="10">The sequence shown here is derived from an EMBL/GenBank/DDBJ whole genome shotgun (WGS) entry which is preliminary data.</text>
</comment>
<dbReference type="Proteomes" id="UP000002931">
    <property type="component" value="Unassembled WGS sequence"/>
</dbReference>
<evidence type="ECO:0000313" key="11">
    <source>
        <dbReference type="Proteomes" id="UP000002931"/>
    </source>
</evidence>
<dbReference type="GO" id="GO:1901135">
    <property type="term" value="P:carbohydrate derivative metabolic process"/>
    <property type="evidence" value="ECO:0007669"/>
    <property type="project" value="InterPro"/>
</dbReference>
<feature type="domain" description="CBS" evidence="8">
    <location>
        <begin position="268"/>
        <end position="320"/>
    </location>
</feature>
<dbReference type="InterPro" id="IPR000644">
    <property type="entry name" value="CBS_dom"/>
</dbReference>
<dbReference type="Pfam" id="PF01380">
    <property type="entry name" value="SIS"/>
    <property type="match status" value="1"/>
</dbReference>
<dbReference type="Gene3D" id="3.10.580.10">
    <property type="entry name" value="CBS-domain"/>
    <property type="match status" value="1"/>
</dbReference>
<dbReference type="eggNOG" id="COG0794">
    <property type="taxonomic scope" value="Bacteria"/>
</dbReference>
<evidence type="ECO:0000259" key="9">
    <source>
        <dbReference type="PROSITE" id="PS51464"/>
    </source>
</evidence>
<dbReference type="HOGENOM" id="CLU_040681_13_1_5"/>
<evidence type="ECO:0000256" key="6">
    <source>
        <dbReference type="PIRSR" id="PIRSR004692-3"/>
    </source>
</evidence>
<feature type="site" description="Catalytically relevant" evidence="6">
    <location>
        <position position="148"/>
    </location>
</feature>